<dbReference type="EMBL" id="OZ019898">
    <property type="protein sequence ID" value="CAK9228360.1"/>
    <property type="molecule type" value="Genomic_DNA"/>
</dbReference>
<dbReference type="Pfam" id="PF02446">
    <property type="entry name" value="Glyco_hydro_77"/>
    <property type="match status" value="1"/>
</dbReference>
<keyword evidence="10" id="KW-0175">Coiled coil</keyword>
<organism evidence="12 13">
    <name type="scientific">Sphagnum troendelagicum</name>
    <dbReference type="NCBI Taxonomy" id="128251"/>
    <lineage>
        <taxon>Eukaryota</taxon>
        <taxon>Viridiplantae</taxon>
        <taxon>Streptophyta</taxon>
        <taxon>Embryophyta</taxon>
        <taxon>Bryophyta</taxon>
        <taxon>Sphagnophytina</taxon>
        <taxon>Sphagnopsida</taxon>
        <taxon>Sphagnales</taxon>
        <taxon>Sphagnaceae</taxon>
        <taxon>Sphagnum</taxon>
    </lineage>
</organism>
<dbReference type="NCBIfam" id="TIGR00217">
    <property type="entry name" value="malQ"/>
    <property type="match status" value="1"/>
</dbReference>
<accession>A0ABP0UR26</accession>
<feature type="coiled-coil region" evidence="10">
    <location>
        <begin position="120"/>
        <end position="147"/>
    </location>
</feature>
<evidence type="ECO:0000256" key="2">
    <source>
        <dbReference type="ARBA" id="ARBA00005684"/>
    </source>
</evidence>
<reference evidence="12" key="1">
    <citation type="submission" date="2024-02" db="EMBL/GenBank/DDBJ databases">
        <authorList>
            <consortium name="ELIXIR-Norway"/>
            <consortium name="Elixir Norway"/>
        </authorList>
    </citation>
    <scope>NUCLEOTIDE SEQUENCE</scope>
</reference>
<dbReference type="NCBIfam" id="NF011080">
    <property type="entry name" value="PRK14508.1-3"/>
    <property type="match status" value="1"/>
</dbReference>
<evidence type="ECO:0000313" key="12">
    <source>
        <dbReference type="EMBL" id="CAK9228360.1"/>
    </source>
</evidence>
<evidence type="ECO:0000256" key="6">
    <source>
        <dbReference type="ARBA" id="ARBA00023277"/>
    </source>
</evidence>
<evidence type="ECO:0000256" key="4">
    <source>
        <dbReference type="ARBA" id="ARBA00022676"/>
    </source>
</evidence>
<protein>
    <recommendedName>
        <fullName evidence="3 9">4-alpha-glucanotransferase</fullName>
        <ecNumber evidence="3 9">2.4.1.25</ecNumber>
    </recommendedName>
    <alternativeName>
        <fullName evidence="7 9">Amylomaltase</fullName>
    </alternativeName>
    <alternativeName>
        <fullName evidence="8 9">Disproportionating enzyme</fullName>
    </alternativeName>
</protein>
<proteinExistence type="inferred from homology"/>
<keyword evidence="5 9" id="KW-0808">Transferase</keyword>
<feature type="region of interest" description="Disordered" evidence="11">
    <location>
        <begin position="686"/>
        <end position="710"/>
    </location>
</feature>
<evidence type="ECO:0000256" key="8">
    <source>
        <dbReference type="ARBA" id="ARBA00031501"/>
    </source>
</evidence>
<comment type="catalytic activity">
    <reaction evidence="1 9">
        <text>Transfers a segment of a (1-&gt;4)-alpha-D-glucan to a new position in an acceptor, which may be glucose or a (1-&gt;4)-alpha-D-glucan.</text>
        <dbReference type="EC" id="2.4.1.25"/>
    </reaction>
</comment>
<evidence type="ECO:0000256" key="5">
    <source>
        <dbReference type="ARBA" id="ARBA00022679"/>
    </source>
</evidence>
<name>A0ABP0UR26_9BRYO</name>
<keyword evidence="13" id="KW-1185">Reference proteome</keyword>
<dbReference type="InterPro" id="IPR003385">
    <property type="entry name" value="Glyco_hydro_77"/>
</dbReference>
<evidence type="ECO:0000256" key="10">
    <source>
        <dbReference type="SAM" id="Coils"/>
    </source>
</evidence>
<evidence type="ECO:0000256" key="11">
    <source>
        <dbReference type="SAM" id="MobiDB-lite"/>
    </source>
</evidence>
<keyword evidence="4 9" id="KW-0328">Glycosyltransferase</keyword>
<comment type="similarity">
    <text evidence="2 9">Belongs to the disproportionating enzyme family.</text>
</comment>
<evidence type="ECO:0000256" key="3">
    <source>
        <dbReference type="ARBA" id="ARBA00012560"/>
    </source>
</evidence>
<dbReference type="EC" id="2.4.1.25" evidence="3 9"/>
<dbReference type="Gene3D" id="3.20.20.80">
    <property type="entry name" value="Glycosidases"/>
    <property type="match status" value="1"/>
</dbReference>
<evidence type="ECO:0000313" key="13">
    <source>
        <dbReference type="Proteomes" id="UP001497512"/>
    </source>
</evidence>
<dbReference type="PANTHER" id="PTHR32438:SF5">
    <property type="entry name" value="4-ALPHA-GLUCANOTRANSFERASE DPE1, CHLOROPLASTIC_AMYLOPLASTIC"/>
    <property type="match status" value="1"/>
</dbReference>
<dbReference type="Proteomes" id="UP001497512">
    <property type="component" value="Chromosome 6"/>
</dbReference>
<dbReference type="SUPFAM" id="SSF51445">
    <property type="entry name" value="(Trans)glycosidases"/>
    <property type="match status" value="1"/>
</dbReference>
<gene>
    <name evidence="12" type="ORF">CSSPTR1EN2_LOCUS19000</name>
</gene>
<dbReference type="InterPro" id="IPR017853">
    <property type="entry name" value="GH"/>
</dbReference>
<evidence type="ECO:0000256" key="7">
    <source>
        <dbReference type="ARBA" id="ARBA00031423"/>
    </source>
</evidence>
<sequence length="710" mass="78921">MASSAASLGVIFNFSDRCPSPSFSLLAVAACDKCMAISSSSNKSSSSSSSSITCSSFSLQLGCRKFCTAAASSSCCSSCCSSSFVCKFSVPNCGGTRTRRSGMRLGKLMVCSATLSPLKSARKEQDEEDMEEEEEGMKQQLVRVGEELPDDYVKDDPSKTAPQRRCGILLHPSSLPGSYGIGEMGHEAFAFLDWLKATGCRVWQVLPLVPPGRKGGEDGSPYAGSDANCGNTLLISLESLVADRLLEKSDLPKVVPLARVDFTAVAEIKDPLIVKAARNLVKSKGPLRERMESFRKDPRISVWLEEAALFAAIDNALGLQFWWEWPAALRNRDPAALEKARKTHEEFILIFIAQQFLFQYQWQEVHSYATKLGIKIVGDMPIYVGGHSADVWANQSMFALDPDTRAPSMVSGVPPDAFSATGQLWGSPLYNWKVMAEDQYTWWANRMRRAVELYDEFRIDHFRGLAGYWAIEGTATTAMNGKWEAGPREDFFDAIREAVGKVDIIAEDLGVITGDVVALRKHIKAPGMAVLQFAFGSNSRNPHLPHNHEVDQVVYPGTHDNDTVVGWWDKASMTERHHVQRYLRMEEDDDVHWEFIRCSVASVARTTIIPMQDILGLDNDARMNTPATQAGNWGWRVGESGIFSKLKVEKLKLRGLLDEFNRLPWGEKFVEEKAESKLKQLVVEEKADSKPQQLVVEEKQKSNPSKHEIK</sequence>
<feature type="compositionally biased region" description="Basic and acidic residues" evidence="11">
    <location>
        <begin position="696"/>
        <end position="710"/>
    </location>
</feature>
<dbReference type="PANTHER" id="PTHR32438">
    <property type="entry name" value="4-ALPHA-GLUCANOTRANSFERASE DPE1, CHLOROPLASTIC/AMYLOPLASTIC"/>
    <property type="match status" value="1"/>
</dbReference>
<evidence type="ECO:0000256" key="1">
    <source>
        <dbReference type="ARBA" id="ARBA00000439"/>
    </source>
</evidence>
<keyword evidence="6 9" id="KW-0119">Carbohydrate metabolism</keyword>
<evidence type="ECO:0000256" key="9">
    <source>
        <dbReference type="RuleBase" id="RU361207"/>
    </source>
</evidence>